<evidence type="ECO:0000313" key="2">
    <source>
        <dbReference type="EMBL" id="KAF2301276.1"/>
    </source>
</evidence>
<accession>A0A6A6LMH5</accession>
<comment type="caution">
    <text evidence="2">The sequence shown here is derived from an EMBL/GenBank/DDBJ whole genome shotgun (WGS) entry which is preliminary data.</text>
</comment>
<protein>
    <submittedName>
        <fullName evidence="2">Uncharacterized protein</fullName>
    </submittedName>
</protein>
<feature type="compositionally biased region" description="Basic and acidic residues" evidence="1">
    <location>
        <begin position="125"/>
        <end position="137"/>
    </location>
</feature>
<keyword evidence="3" id="KW-1185">Reference proteome</keyword>
<gene>
    <name evidence="2" type="ORF">GH714_022307</name>
</gene>
<organism evidence="2 3">
    <name type="scientific">Hevea brasiliensis</name>
    <name type="common">Para rubber tree</name>
    <name type="synonym">Siphonia brasiliensis</name>
    <dbReference type="NCBI Taxonomy" id="3981"/>
    <lineage>
        <taxon>Eukaryota</taxon>
        <taxon>Viridiplantae</taxon>
        <taxon>Streptophyta</taxon>
        <taxon>Embryophyta</taxon>
        <taxon>Tracheophyta</taxon>
        <taxon>Spermatophyta</taxon>
        <taxon>Magnoliopsida</taxon>
        <taxon>eudicotyledons</taxon>
        <taxon>Gunneridae</taxon>
        <taxon>Pentapetalae</taxon>
        <taxon>rosids</taxon>
        <taxon>fabids</taxon>
        <taxon>Malpighiales</taxon>
        <taxon>Euphorbiaceae</taxon>
        <taxon>Crotonoideae</taxon>
        <taxon>Micrandreae</taxon>
        <taxon>Hevea</taxon>
    </lineage>
</organism>
<proteinExistence type="predicted"/>
<reference evidence="2 3" key="1">
    <citation type="journal article" date="2020" name="Mol. Plant">
        <title>The Chromosome-Based Rubber Tree Genome Provides New Insights into Spurge Genome Evolution and Rubber Biosynthesis.</title>
        <authorList>
            <person name="Liu J."/>
            <person name="Shi C."/>
            <person name="Shi C.C."/>
            <person name="Li W."/>
            <person name="Zhang Q.J."/>
            <person name="Zhang Y."/>
            <person name="Li K."/>
            <person name="Lu H.F."/>
            <person name="Shi C."/>
            <person name="Zhu S.T."/>
            <person name="Xiao Z.Y."/>
            <person name="Nan H."/>
            <person name="Yue Y."/>
            <person name="Zhu X.G."/>
            <person name="Wu Y."/>
            <person name="Hong X.N."/>
            <person name="Fan G.Y."/>
            <person name="Tong Y."/>
            <person name="Zhang D."/>
            <person name="Mao C.L."/>
            <person name="Liu Y.L."/>
            <person name="Hao S.J."/>
            <person name="Liu W.Q."/>
            <person name="Lv M.Q."/>
            <person name="Zhang H.B."/>
            <person name="Liu Y."/>
            <person name="Hu-Tang G.R."/>
            <person name="Wang J.P."/>
            <person name="Wang J.H."/>
            <person name="Sun Y.H."/>
            <person name="Ni S.B."/>
            <person name="Chen W.B."/>
            <person name="Zhang X.C."/>
            <person name="Jiao Y.N."/>
            <person name="Eichler E.E."/>
            <person name="Li G.H."/>
            <person name="Liu X."/>
            <person name="Gao L.Z."/>
        </authorList>
    </citation>
    <scope>NUCLEOTIDE SEQUENCE [LARGE SCALE GENOMIC DNA]</scope>
    <source>
        <strain evidence="3">cv. GT1</strain>
        <tissue evidence="2">Leaf</tissue>
    </source>
</reference>
<feature type="compositionally biased region" description="Basic residues" evidence="1">
    <location>
        <begin position="86"/>
        <end position="95"/>
    </location>
</feature>
<dbReference type="EMBL" id="JAAGAX010000010">
    <property type="protein sequence ID" value="KAF2301276.1"/>
    <property type="molecule type" value="Genomic_DNA"/>
</dbReference>
<name>A0A6A6LMH5_HEVBR</name>
<evidence type="ECO:0000256" key="1">
    <source>
        <dbReference type="SAM" id="MobiDB-lite"/>
    </source>
</evidence>
<evidence type="ECO:0000313" key="3">
    <source>
        <dbReference type="Proteomes" id="UP000467840"/>
    </source>
</evidence>
<feature type="region of interest" description="Disordered" evidence="1">
    <location>
        <begin position="17"/>
        <end position="143"/>
    </location>
</feature>
<feature type="compositionally biased region" description="Basic and acidic residues" evidence="1">
    <location>
        <begin position="56"/>
        <end position="68"/>
    </location>
</feature>
<dbReference type="Proteomes" id="UP000467840">
    <property type="component" value="Chromosome 4"/>
</dbReference>
<dbReference type="AlphaFoldDB" id="A0A6A6LMH5"/>
<sequence length="251" mass="27844">MGEDTLLKKDKTELASSGRKNAIYEGYNLPCSSEDEVTSPHRRNSSDLDSLQATSIEKEESKIEEPRKSTGNVLDEDDLISEAKPKPRSVRRRPLKPLPGHENFGSDAMPLNSPKGHENVGSIERPLKPPPGREKFVSPENGGFAKANSIAAKEAEAERVLRISKADDVDEREEEDKMIDELLMHYSKDTKSNELPLPPGREAYQAEEASTTKAAKRQNQVVSLQSETGHVHPNLPDYEYLAARFAALKGK</sequence>